<evidence type="ECO:0000256" key="8">
    <source>
        <dbReference type="SAM" id="MobiDB-lite"/>
    </source>
</evidence>
<dbReference type="EMBL" id="CAICTM010000967">
    <property type="protein sequence ID" value="CAB9518872.1"/>
    <property type="molecule type" value="Genomic_DNA"/>
</dbReference>
<protein>
    <submittedName>
        <fullName evidence="10">CNMP</fullName>
    </submittedName>
</protein>
<comment type="caution">
    <text evidence="10">The sequence shown here is derived from an EMBL/GenBank/DDBJ whole genome shotgun (WGS) entry which is preliminary data.</text>
</comment>
<dbReference type="GO" id="GO:0030552">
    <property type="term" value="F:cAMP binding"/>
    <property type="evidence" value="ECO:0007669"/>
    <property type="project" value="TreeGrafter"/>
</dbReference>
<dbReference type="InterPro" id="IPR014710">
    <property type="entry name" value="RmlC-like_jellyroll"/>
</dbReference>
<evidence type="ECO:0000256" key="6">
    <source>
        <dbReference type="ARBA" id="ARBA00022949"/>
    </source>
</evidence>
<keyword evidence="4" id="KW-0217">Developmental protein</keyword>
<dbReference type="SUPFAM" id="SSF51206">
    <property type="entry name" value="cAMP-binding domain-like"/>
    <property type="match status" value="1"/>
</dbReference>
<keyword evidence="7" id="KW-0325">Glycoprotein</keyword>
<evidence type="ECO:0000313" key="11">
    <source>
        <dbReference type="Proteomes" id="UP001153069"/>
    </source>
</evidence>
<evidence type="ECO:0000256" key="3">
    <source>
        <dbReference type="ARBA" id="ARBA00022427"/>
    </source>
</evidence>
<dbReference type="CDD" id="cd00038">
    <property type="entry name" value="CAP_ED"/>
    <property type="match status" value="1"/>
</dbReference>
<dbReference type="GO" id="GO:0007155">
    <property type="term" value="P:cell adhesion"/>
    <property type="evidence" value="ECO:0007669"/>
    <property type="project" value="UniProtKB-KW"/>
</dbReference>
<evidence type="ECO:0000313" key="10">
    <source>
        <dbReference type="EMBL" id="CAB9518872.1"/>
    </source>
</evidence>
<evidence type="ECO:0000259" key="9">
    <source>
        <dbReference type="PROSITE" id="PS50042"/>
    </source>
</evidence>
<dbReference type="AlphaFoldDB" id="A0A9N8ECG0"/>
<dbReference type="OrthoDB" id="42224at2759"/>
<dbReference type="GO" id="GO:0016328">
    <property type="term" value="C:lateral plasma membrane"/>
    <property type="evidence" value="ECO:0007669"/>
    <property type="project" value="UniProtKB-SubCell"/>
</dbReference>
<evidence type="ECO:0000256" key="5">
    <source>
        <dbReference type="ARBA" id="ARBA00022889"/>
    </source>
</evidence>
<keyword evidence="3" id="KW-0796">Tight junction</keyword>
<dbReference type="InterPro" id="IPR006916">
    <property type="entry name" value="POPDC1-3"/>
</dbReference>
<dbReference type="Gene3D" id="2.60.120.10">
    <property type="entry name" value="Jelly Rolls"/>
    <property type="match status" value="1"/>
</dbReference>
<proteinExistence type="predicted"/>
<evidence type="ECO:0000256" key="2">
    <source>
        <dbReference type="ARBA" id="ARBA00004435"/>
    </source>
</evidence>
<dbReference type="PANTHER" id="PTHR12101">
    <property type="entry name" value="POPEYE DOMAIN CONTAINING PROTEIN"/>
    <property type="match status" value="1"/>
</dbReference>
<evidence type="ECO:0000256" key="7">
    <source>
        <dbReference type="ARBA" id="ARBA00023180"/>
    </source>
</evidence>
<feature type="domain" description="Cyclic nucleotide-binding" evidence="9">
    <location>
        <begin position="170"/>
        <end position="278"/>
    </location>
</feature>
<dbReference type="PROSITE" id="PS50042">
    <property type="entry name" value="CNMP_BINDING_3"/>
    <property type="match status" value="1"/>
</dbReference>
<keyword evidence="5" id="KW-0130">Cell adhesion</keyword>
<gene>
    <name evidence="10" type="ORF">SEMRO_969_G226150.1</name>
</gene>
<dbReference type="GO" id="GO:0005923">
    <property type="term" value="C:bicellular tight junction"/>
    <property type="evidence" value="ECO:0007669"/>
    <property type="project" value="UniProtKB-SubCell"/>
</dbReference>
<keyword evidence="6" id="KW-0965">Cell junction</keyword>
<dbReference type="Proteomes" id="UP001153069">
    <property type="component" value="Unassembled WGS sequence"/>
</dbReference>
<dbReference type="InterPro" id="IPR018490">
    <property type="entry name" value="cNMP-bd_dom_sf"/>
</dbReference>
<sequence length="315" mass="35369">MIARHVNRRMGSTMVVLLSGTRRPQVQQSRLLSTTSRKISSTASTKKSATAIDLWSLPKVSNLKSILPLELVLHPTTKKLLPVIGHASYLALASGFLMTDMLQLRVMLVGGYTGLVAFHTLHERPLRIPLRWSALFVAVNAVAAGLVIMDRYAPTLSDRFVDGEELYAEYFSSLSRGQFHQLLSLAQRRQSVPAGTVLTRENVSCQQMFFIVDGKALVYHGRTNATIEQGGFVNDVAFQRGPHAGAYGTVVTTQESDVLVWDLEALRKHLQSRPEMERAFKYCMSDHLVKSLLRQREATHKRQRTQRNPQIEMDL</sequence>
<organism evidence="10 11">
    <name type="scientific">Seminavis robusta</name>
    <dbReference type="NCBI Taxonomy" id="568900"/>
    <lineage>
        <taxon>Eukaryota</taxon>
        <taxon>Sar</taxon>
        <taxon>Stramenopiles</taxon>
        <taxon>Ochrophyta</taxon>
        <taxon>Bacillariophyta</taxon>
        <taxon>Bacillariophyceae</taxon>
        <taxon>Bacillariophycidae</taxon>
        <taxon>Naviculales</taxon>
        <taxon>Naviculaceae</taxon>
        <taxon>Seminavis</taxon>
    </lineage>
</organism>
<keyword evidence="11" id="KW-1185">Reference proteome</keyword>
<dbReference type="PANTHER" id="PTHR12101:SF17">
    <property type="entry name" value="BLOOD VESSEL EPICARDIAL SUBSTANCE"/>
    <property type="match status" value="1"/>
</dbReference>
<dbReference type="InterPro" id="IPR000595">
    <property type="entry name" value="cNMP-bd_dom"/>
</dbReference>
<name>A0A9N8ECG0_9STRA</name>
<feature type="region of interest" description="Disordered" evidence="8">
    <location>
        <begin position="295"/>
        <end position="315"/>
    </location>
</feature>
<accession>A0A9N8ECG0</accession>
<evidence type="ECO:0000256" key="4">
    <source>
        <dbReference type="ARBA" id="ARBA00022473"/>
    </source>
</evidence>
<evidence type="ECO:0000256" key="1">
    <source>
        <dbReference type="ARBA" id="ARBA00004124"/>
    </source>
</evidence>
<reference evidence="10" key="1">
    <citation type="submission" date="2020-06" db="EMBL/GenBank/DDBJ databases">
        <authorList>
            <consortium name="Plant Systems Biology data submission"/>
        </authorList>
    </citation>
    <scope>NUCLEOTIDE SEQUENCE</scope>
    <source>
        <strain evidence="10">D6</strain>
    </source>
</reference>
<dbReference type="Pfam" id="PF00027">
    <property type="entry name" value="cNMP_binding"/>
    <property type="match status" value="1"/>
</dbReference>
<comment type="subcellular location">
    <subcellularLocation>
        <location evidence="2">Cell junction</location>
        <location evidence="2">Tight junction</location>
    </subcellularLocation>
    <subcellularLocation>
        <location evidence="1">Lateral cell membrane</location>
    </subcellularLocation>
</comment>